<feature type="compositionally biased region" description="Basic and acidic residues" evidence="1">
    <location>
        <begin position="750"/>
        <end position="760"/>
    </location>
</feature>
<feature type="region of interest" description="Disordered" evidence="1">
    <location>
        <begin position="681"/>
        <end position="760"/>
    </location>
</feature>
<feature type="compositionally biased region" description="Basic and acidic residues" evidence="1">
    <location>
        <begin position="727"/>
        <end position="739"/>
    </location>
</feature>
<feature type="compositionally biased region" description="Low complexity" evidence="1">
    <location>
        <begin position="443"/>
        <end position="454"/>
    </location>
</feature>
<dbReference type="Proteomes" id="UP000472277">
    <property type="component" value="Chromosome 3"/>
</dbReference>
<name>A0A674B871_SALTR</name>
<organism evidence="2 3">
    <name type="scientific">Salmo trutta</name>
    <name type="common">Brown trout</name>
    <dbReference type="NCBI Taxonomy" id="8032"/>
    <lineage>
        <taxon>Eukaryota</taxon>
        <taxon>Metazoa</taxon>
        <taxon>Chordata</taxon>
        <taxon>Craniata</taxon>
        <taxon>Vertebrata</taxon>
        <taxon>Euteleostomi</taxon>
        <taxon>Actinopterygii</taxon>
        <taxon>Neopterygii</taxon>
        <taxon>Teleostei</taxon>
        <taxon>Protacanthopterygii</taxon>
        <taxon>Salmoniformes</taxon>
        <taxon>Salmonidae</taxon>
        <taxon>Salmoninae</taxon>
        <taxon>Salmo</taxon>
    </lineage>
</organism>
<keyword evidence="3" id="KW-1185">Reference proteome</keyword>
<dbReference type="Ensembl" id="ENSSTUT00000071754.1">
    <property type="protein sequence ID" value="ENSSTUP00000067664.1"/>
    <property type="gene ID" value="ENSSTUG00000029601.1"/>
</dbReference>
<feature type="region of interest" description="Disordered" evidence="1">
    <location>
        <begin position="150"/>
        <end position="176"/>
    </location>
</feature>
<feature type="compositionally biased region" description="Gly residues" evidence="1">
    <location>
        <begin position="700"/>
        <end position="720"/>
    </location>
</feature>
<feature type="compositionally biased region" description="Polar residues" evidence="1">
    <location>
        <begin position="561"/>
        <end position="572"/>
    </location>
</feature>
<feature type="compositionally biased region" description="Basic and acidic residues" evidence="1">
    <location>
        <begin position="489"/>
        <end position="498"/>
    </location>
</feature>
<accession>A0A674B871</accession>
<feature type="compositionally biased region" description="Polar residues" evidence="1">
    <location>
        <begin position="584"/>
        <end position="595"/>
    </location>
</feature>
<sequence>MATGQLSQNGGVRDVIPEDGSDRGGNCGNAGKLAGDRGRTEWRRLNLPKRSKSLDWRGRGASPGEGLRTGLLRFSGNLGGSTLKRAESLESRGAGESNVLSRVNAFNSVGPGEVMIPVGGSGCSLGEGVSPVGLEYVALSLERASVGQSLPMRLRSSPGPGSGTRKPACGSLGSSRGQSIWDRIQKLYGTTGPDKATNRDEDVKDSTRKKRLSAPVGDGSLLERDVKDSTRTKHLSAPVGDGSLLERDVKDSTRTKRLSAPVGDWSLLERDVKDSTRTKRLSAPVGDGSLLERDVKDSTRTKRLSAPVGDWSLLERDVKDSTRTKRLSAPVGDWSLLERDVKDSTRTKRLSAPVGDWSLLERDGGNTAANHRKSTTDSVFVSPLSSPFSSPFSSPLSGLSRGERNGLLSHTPLVEQNTTHTPLVEQNTTHTAHTPQRHQNSAVKVSGFSPSVSPVSGWTTPTLSYKPSHTPLVEGSSVCIRDPSLSPPLEDKQERGIKEVTNTVGKKSGSSEDSEKERIRVGSTAQEKEKRTDVEGKGHKKKEVEKRGRDNAEVSLPQHRLSVTPTRDSQPITTSGVGVTTGSNPLLTNQLNGKTDTYDRSKTPARGMAREQSLSEDVFEANTPQRTTLQNTENTKLPGKLVVPSAASVRNKIHQFEALTQTSQVPVPNYLKPRRAFSVPEQLSESGEGVRKSGLDRQVGGVGGVWERGRGGGGGGGEGGIVTMDGVRGRGEGVRKSVPDKALGGGRGGEVVREERKADRGWAVRSMSVDEVRLG</sequence>
<feature type="compositionally biased region" description="Polar residues" evidence="1">
    <location>
        <begin position="1"/>
        <end position="10"/>
    </location>
</feature>
<evidence type="ECO:0000256" key="1">
    <source>
        <dbReference type="SAM" id="MobiDB-lite"/>
    </source>
</evidence>
<feature type="compositionally biased region" description="Low complexity" evidence="1">
    <location>
        <begin position="387"/>
        <end position="400"/>
    </location>
</feature>
<dbReference type="GeneTree" id="ENSGT01120000277786"/>
<feature type="compositionally biased region" description="Basic and acidic residues" evidence="1">
    <location>
        <begin position="509"/>
        <end position="552"/>
    </location>
</feature>
<reference evidence="2" key="2">
    <citation type="submission" date="2025-09" db="UniProtKB">
        <authorList>
            <consortium name="Ensembl"/>
        </authorList>
    </citation>
    <scope>IDENTIFICATION</scope>
</reference>
<protein>
    <submittedName>
        <fullName evidence="2">Uncharacterized protein</fullName>
    </submittedName>
</protein>
<feature type="compositionally biased region" description="Polar residues" evidence="1">
    <location>
        <begin position="426"/>
        <end position="442"/>
    </location>
</feature>
<feature type="compositionally biased region" description="Basic and acidic residues" evidence="1">
    <location>
        <begin position="196"/>
        <end position="206"/>
    </location>
</feature>
<feature type="region of interest" description="Disordered" evidence="1">
    <location>
        <begin position="387"/>
        <end position="406"/>
    </location>
</feature>
<evidence type="ECO:0000313" key="3">
    <source>
        <dbReference type="Proteomes" id="UP000472277"/>
    </source>
</evidence>
<proteinExistence type="predicted"/>
<reference evidence="2" key="1">
    <citation type="submission" date="2025-08" db="UniProtKB">
        <authorList>
            <consortium name="Ensembl"/>
        </authorList>
    </citation>
    <scope>IDENTIFICATION</scope>
</reference>
<feature type="region of interest" description="Disordered" evidence="1">
    <location>
        <begin position="476"/>
        <end position="614"/>
    </location>
</feature>
<dbReference type="InParanoid" id="A0A674B871"/>
<feature type="compositionally biased region" description="Low complexity" evidence="1">
    <location>
        <begin position="573"/>
        <end position="583"/>
    </location>
</feature>
<feature type="compositionally biased region" description="Basic and acidic residues" evidence="1">
    <location>
        <begin position="34"/>
        <end position="44"/>
    </location>
</feature>
<feature type="region of interest" description="Disordered" evidence="1">
    <location>
        <begin position="188"/>
        <end position="222"/>
    </location>
</feature>
<dbReference type="AlphaFoldDB" id="A0A674B871"/>
<evidence type="ECO:0000313" key="2">
    <source>
        <dbReference type="Ensembl" id="ENSSTUP00000067664.1"/>
    </source>
</evidence>
<feature type="region of interest" description="Disordered" evidence="1">
    <location>
        <begin position="1"/>
        <end position="47"/>
    </location>
</feature>
<feature type="region of interest" description="Disordered" evidence="1">
    <location>
        <begin position="426"/>
        <end position="454"/>
    </location>
</feature>